<dbReference type="EC" id="6.1.1.11" evidence="4 14"/>
<keyword evidence="7" id="KW-0547">Nucleotide-binding</keyword>
<dbReference type="Pfam" id="PF02403">
    <property type="entry name" value="Seryl_tRNA_N"/>
    <property type="match status" value="1"/>
</dbReference>
<evidence type="ECO:0000256" key="6">
    <source>
        <dbReference type="ARBA" id="ARBA00022598"/>
    </source>
</evidence>
<evidence type="ECO:0000256" key="15">
    <source>
        <dbReference type="PIRSR" id="PIRSR001529-1"/>
    </source>
</evidence>
<comment type="catalytic activity">
    <reaction evidence="13">
        <text>tRNA(Ser) + L-serine + ATP = L-seryl-tRNA(Ser) + AMP + diphosphate + H(+)</text>
        <dbReference type="Rhea" id="RHEA:12292"/>
        <dbReference type="Rhea" id="RHEA-COMP:9669"/>
        <dbReference type="Rhea" id="RHEA-COMP:9703"/>
        <dbReference type="ChEBI" id="CHEBI:15378"/>
        <dbReference type="ChEBI" id="CHEBI:30616"/>
        <dbReference type="ChEBI" id="CHEBI:33019"/>
        <dbReference type="ChEBI" id="CHEBI:33384"/>
        <dbReference type="ChEBI" id="CHEBI:78442"/>
        <dbReference type="ChEBI" id="CHEBI:78533"/>
        <dbReference type="ChEBI" id="CHEBI:456215"/>
        <dbReference type="EC" id="6.1.1.11"/>
    </reaction>
</comment>
<evidence type="ECO:0000256" key="2">
    <source>
        <dbReference type="ARBA" id="ARBA00005045"/>
    </source>
</evidence>
<dbReference type="EMBL" id="PFBA01000031">
    <property type="protein sequence ID" value="PIT92202.1"/>
    <property type="molecule type" value="Genomic_DNA"/>
</dbReference>
<evidence type="ECO:0000256" key="9">
    <source>
        <dbReference type="ARBA" id="ARBA00022917"/>
    </source>
</evidence>
<feature type="binding site" evidence="15">
    <location>
        <position position="274"/>
    </location>
    <ligand>
        <name>L-serine</name>
        <dbReference type="ChEBI" id="CHEBI:33384"/>
    </ligand>
</feature>
<dbReference type="PANTHER" id="PTHR43697:SF1">
    <property type="entry name" value="SERINE--TRNA LIGASE"/>
    <property type="match status" value="1"/>
</dbReference>
<dbReference type="GO" id="GO:0006434">
    <property type="term" value="P:seryl-tRNA aminoacylation"/>
    <property type="evidence" value="ECO:0007669"/>
    <property type="project" value="UniProtKB-UniRule"/>
</dbReference>
<evidence type="ECO:0000259" key="18">
    <source>
        <dbReference type="PROSITE" id="PS50862"/>
    </source>
</evidence>
<dbReference type="InterPro" id="IPR002317">
    <property type="entry name" value="Ser-tRNA-ligase_type_1"/>
</dbReference>
<dbReference type="PROSITE" id="PS50862">
    <property type="entry name" value="AA_TRNA_LIGASE_II"/>
    <property type="match status" value="1"/>
</dbReference>
<comment type="catalytic activity">
    <reaction evidence="12">
        <text>tRNA(Sec) + L-serine + ATP = L-seryl-tRNA(Sec) + AMP + diphosphate + H(+)</text>
        <dbReference type="Rhea" id="RHEA:42580"/>
        <dbReference type="Rhea" id="RHEA-COMP:9742"/>
        <dbReference type="Rhea" id="RHEA-COMP:10128"/>
        <dbReference type="ChEBI" id="CHEBI:15378"/>
        <dbReference type="ChEBI" id="CHEBI:30616"/>
        <dbReference type="ChEBI" id="CHEBI:33019"/>
        <dbReference type="ChEBI" id="CHEBI:33384"/>
        <dbReference type="ChEBI" id="CHEBI:78442"/>
        <dbReference type="ChEBI" id="CHEBI:78533"/>
        <dbReference type="ChEBI" id="CHEBI:456215"/>
        <dbReference type="EC" id="6.1.1.11"/>
    </reaction>
</comment>
<keyword evidence="17" id="KW-0175">Coiled coil</keyword>
<reference evidence="20" key="1">
    <citation type="submission" date="2017-09" db="EMBL/GenBank/DDBJ databases">
        <title>Depth-based differentiation of microbial function through sediment-hosted aquifers and enrichment of novel symbionts in the deep terrestrial subsurface.</title>
        <authorList>
            <person name="Probst A.J."/>
            <person name="Ladd B."/>
            <person name="Jarett J.K."/>
            <person name="Geller-Mcgrath D.E."/>
            <person name="Sieber C.M.K."/>
            <person name="Emerson J.B."/>
            <person name="Anantharaman K."/>
            <person name="Thomas B.C."/>
            <person name="Malmstrom R."/>
            <person name="Stieglmeier M."/>
            <person name="Klingl A."/>
            <person name="Woyke T."/>
            <person name="Ryan C.M."/>
            <person name="Banfield J.F."/>
        </authorList>
    </citation>
    <scope>NUCLEOTIDE SEQUENCE [LARGE SCALE GENOMIC DNA]</scope>
</reference>
<evidence type="ECO:0000313" key="19">
    <source>
        <dbReference type="EMBL" id="PIT92202.1"/>
    </source>
</evidence>
<dbReference type="GO" id="GO:0004828">
    <property type="term" value="F:serine-tRNA ligase activity"/>
    <property type="evidence" value="ECO:0007669"/>
    <property type="project" value="UniProtKB-UniRule"/>
</dbReference>
<keyword evidence="6 19" id="KW-0436">Ligase</keyword>
<dbReference type="SUPFAM" id="SSF55681">
    <property type="entry name" value="Class II aaRS and biotin synthetases"/>
    <property type="match status" value="1"/>
</dbReference>
<dbReference type="InterPro" id="IPR045864">
    <property type="entry name" value="aa-tRNA-synth_II/BPL/LPL"/>
</dbReference>
<accession>A0A2M6WHD7</accession>
<feature type="binding site" evidence="15">
    <location>
        <position position="297"/>
    </location>
    <ligand>
        <name>L-serine</name>
        <dbReference type="ChEBI" id="CHEBI:33384"/>
    </ligand>
</feature>
<feature type="domain" description="Aminoacyl-transfer RNA synthetases class-II family profile" evidence="18">
    <location>
        <begin position="188"/>
        <end position="420"/>
    </location>
</feature>
<dbReference type="InterPro" id="IPR006195">
    <property type="entry name" value="aa-tRNA-synth_II"/>
</dbReference>
<dbReference type="PRINTS" id="PR00981">
    <property type="entry name" value="TRNASYNTHSER"/>
</dbReference>
<dbReference type="Gene3D" id="1.10.287.40">
    <property type="entry name" value="Serine-tRNA synthetase, tRNA binding domain"/>
    <property type="match status" value="1"/>
</dbReference>
<dbReference type="InterPro" id="IPR042103">
    <property type="entry name" value="SerRS_1_N_sf"/>
</dbReference>
<evidence type="ECO:0000256" key="14">
    <source>
        <dbReference type="NCBIfam" id="TIGR00414"/>
    </source>
</evidence>
<dbReference type="GO" id="GO:0005737">
    <property type="term" value="C:cytoplasm"/>
    <property type="evidence" value="ECO:0007669"/>
    <property type="project" value="UniProtKB-SubCell"/>
</dbReference>
<evidence type="ECO:0000256" key="8">
    <source>
        <dbReference type="ARBA" id="ARBA00022840"/>
    </source>
</evidence>
<keyword evidence="9" id="KW-0648">Protein biosynthesis</keyword>
<dbReference type="InterPro" id="IPR010978">
    <property type="entry name" value="tRNA-bd_arm"/>
</dbReference>
<feature type="coiled-coil region" evidence="17">
    <location>
        <begin position="30"/>
        <end position="93"/>
    </location>
</feature>
<comment type="subcellular location">
    <subcellularLocation>
        <location evidence="1">Cytoplasm</location>
    </subcellularLocation>
</comment>
<feature type="binding site" evidence="16">
    <location>
        <begin position="274"/>
        <end position="276"/>
    </location>
    <ligand>
        <name>ATP</name>
        <dbReference type="ChEBI" id="CHEBI:30616"/>
    </ligand>
</feature>
<dbReference type="Pfam" id="PF00587">
    <property type="entry name" value="tRNA-synt_2b"/>
    <property type="match status" value="1"/>
</dbReference>
<keyword evidence="5" id="KW-0963">Cytoplasm</keyword>
<comment type="pathway">
    <text evidence="2">Aminoacyl-tRNA biosynthesis; selenocysteinyl-tRNA(Sec) biosynthesis; L-seryl-tRNA(Sec) from L-serine and tRNA(Sec): step 1/1.</text>
</comment>
<dbReference type="InterPro" id="IPR015866">
    <property type="entry name" value="Ser-tRNA-synth_1_N"/>
</dbReference>
<keyword evidence="8 16" id="KW-0067">ATP-binding</keyword>
<feature type="site" description="Important for serine binding" evidence="15">
    <location>
        <position position="396"/>
    </location>
</feature>
<dbReference type="AlphaFoldDB" id="A0A2M6WHD7"/>
<evidence type="ECO:0000256" key="11">
    <source>
        <dbReference type="ARBA" id="ARBA00039158"/>
    </source>
</evidence>
<evidence type="ECO:0000256" key="16">
    <source>
        <dbReference type="PIRSR" id="PIRSR001529-2"/>
    </source>
</evidence>
<evidence type="ECO:0000256" key="17">
    <source>
        <dbReference type="SAM" id="Coils"/>
    </source>
</evidence>
<sequence length="435" mass="50232">MLDPKFIRDNLELIKEGARKKHVKVDIDRFVELDDKRKSLQSELDTKRAEQNIATKNISLAVDHQREKMIPDISDLKTTIQKLEQDLKPILEEWNSILMNIPNPPSLKMPEGKSDEDNVTIRTWGEIPKFDFEPKTHEVLGKELDIIDIEKATEVTGSRFYYLKGGLVLMQFALTMFAFETLTNEDILKKVIKEKGLNLSSKPFVPMLPPVMIKNTVQSSIHRVFGEQTYKIKDEENLNLVASAEHTMALYHMNEALNEEELPKRYIGYSTAFRKEAGTYGKDMKGFFRCHQFDKSEMESFTTAETGEDEQEMIVGLQEYMMQQLEIPYRVQQICTGDTGKPDYQQYDIECWLPGQGKYRETHTSDYMTDFQTHGIKSFHKTKDGEKKLLHTNDATAFAGRPMIAIMENYQTKNGEIVIPEVLRKYMGGKSVIKK</sequence>
<comment type="similarity">
    <text evidence="3">Belongs to the class-II aminoacyl-tRNA synthetase family. Type-1 seryl-tRNA synthetase subfamily.</text>
</comment>
<dbReference type="GO" id="GO:0005524">
    <property type="term" value="F:ATP binding"/>
    <property type="evidence" value="ECO:0007669"/>
    <property type="project" value="UniProtKB-KW"/>
</dbReference>
<evidence type="ECO:0000313" key="20">
    <source>
        <dbReference type="Proteomes" id="UP000228635"/>
    </source>
</evidence>
<evidence type="ECO:0000256" key="12">
    <source>
        <dbReference type="ARBA" id="ARBA00047929"/>
    </source>
</evidence>
<proteinExistence type="inferred from homology"/>
<keyword evidence="10" id="KW-0030">Aminoacyl-tRNA synthetase</keyword>
<evidence type="ECO:0000256" key="4">
    <source>
        <dbReference type="ARBA" id="ARBA00012840"/>
    </source>
</evidence>
<dbReference type="Gene3D" id="3.30.930.10">
    <property type="entry name" value="Bira Bifunctional Protein, Domain 2"/>
    <property type="match status" value="1"/>
</dbReference>
<evidence type="ECO:0000256" key="3">
    <source>
        <dbReference type="ARBA" id="ARBA00010728"/>
    </source>
</evidence>
<dbReference type="PIRSF" id="PIRSF001529">
    <property type="entry name" value="Ser-tRNA-synth_IIa"/>
    <property type="match status" value="1"/>
</dbReference>
<dbReference type="NCBIfam" id="TIGR00414">
    <property type="entry name" value="serS"/>
    <property type="match status" value="1"/>
</dbReference>
<dbReference type="SUPFAM" id="SSF46589">
    <property type="entry name" value="tRNA-binding arm"/>
    <property type="match status" value="1"/>
</dbReference>
<evidence type="ECO:0000256" key="7">
    <source>
        <dbReference type="ARBA" id="ARBA00022741"/>
    </source>
</evidence>
<evidence type="ECO:0000256" key="10">
    <source>
        <dbReference type="ARBA" id="ARBA00023146"/>
    </source>
</evidence>
<gene>
    <name evidence="19" type="ORF">COU08_03635</name>
</gene>
<evidence type="ECO:0000256" key="13">
    <source>
        <dbReference type="ARBA" id="ARBA00048823"/>
    </source>
</evidence>
<organism evidence="19 20">
    <name type="scientific">Candidatus Harrisonbacteria bacterium CG10_big_fil_rev_8_21_14_0_10_42_17</name>
    <dbReference type="NCBI Taxonomy" id="1974584"/>
    <lineage>
        <taxon>Bacteria</taxon>
        <taxon>Candidatus Harrisoniibacteriota</taxon>
    </lineage>
</organism>
<protein>
    <recommendedName>
        <fullName evidence="11 14">Serine--tRNA ligase</fullName>
        <ecNumber evidence="4 14">6.1.1.11</ecNumber>
    </recommendedName>
</protein>
<dbReference type="Proteomes" id="UP000228635">
    <property type="component" value="Unassembled WGS sequence"/>
</dbReference>
<dbReference type="PANTHER" id="PTHR43697">
    <property type="entry name" value="SERYL-TRNA SYNTHETASE"/>
    <property type="match status" value="1"/>
</dbReference>
<evidence type="ECO:0000256" key="5">
    <source>
        <dbReference type="ARBA" id="ARBA00022490"/>
    </source>
</evidence>
<comment type="caution">
    <text evidence="19">The sequence shown here is derived from an EMBL/GenBank/DDBJ whole genome shotgun (WGS) entry which is preliminary data.</text>
</comment>
<evidence type="ECO:0000256" key="1">
    <source>
        <dbReference type="ARBA" id="ARBA00004496"/>
    </source>
</evidence>
<name>A0A2M6WHD7_9BACT</name>
<dbReference type="InterPro" id="IPR002314">
    <property type="entry name" value="aa-tRNA-synt_IIb"/>
</dbReference>